<evidence type="ECO:0000256" key="4">
    <source>
        <dbReference type="ARBA" id="ARBA00022989"/>
    </source>
</evidence>
<evidence type="ECO:0000256" key="2">
    <source>
        <dbReference type="ARBA" id="ARBA00022692"/>
    </source>
</evidence>
<dbReference type="Gene3D" id="3.40.50.300">
    <property type="entry name" value="P-loop containing nucleotide triphosphate hydrolases"/>
    <property type="match status" value="1"/>
</dbReference>
<dbReference type="Pfam" id="PF00071">
    <property type="entry name" value="Ras"/>
    <property type="match status" value="1"/>
</dbReference>
<dbReference type="Proteomes" id="UP000188533">
    <property type="component" value="Unassembled WGS sequence"/>
</dbReference>
<dbReference type="InterPro" id="IPR005225">
    <property type="entry name" value="Small_GTP-bd"/>
</dbReference>
<feature type="transmembrane region" description="Helical" evidence="8">
    <location>
        <begin position="584"/>
        <end position="605"/>
    </location>
</feature>
<dbReference type="SUPFAM" id="SSF52540">
    <property type="entry name" value="P-loop containing nucleoside triphosphate hydrolases"/>
    <property type="match status" value="1"/>
</dbReference>
<evidence type="ECO:0000256" key="5">
    <source>
        <dbReference type="ARBA" id="ARBA00023134"/>
    </source>
</evidence>
<dbReference type="InterPro" id="IPR001806">
    <property type="entry name" value="Small_GTPase"/>
</dbReference>
<dbReference type="PROSITE" id="PS51421">
    <property type="entry name" value="RAS"/>
    <property type="match status" value="1"/>
</dbReference>
<dbReference type="NCBIfam" id="TIGR00231">
    <property type="entry name" value="small_GTP"/>
    <property type="match status" value="1"/>
</dbReference>
<dbReference type="PROSITE" id="PS51417">
    <property type="entry name" value="ARF"/>
    <property type="match status" value="1"/>
</dbReference>
<reference evidence="9 10" key="1">
    <citation type="submission" date="2016-08" db="EMBL/GenBank/DDBJ databases">
        <authorList>
            <consortium name="Lentinula edodes genome sequencing consortium"/>
            <person name="Sakamoto Y."/>
            <person name="Nakade K."/>
            <person name="Sato S."/>
            <person name="Yoshida Y."/>
            <person name="Miyazaki K."/>
            <person name="Natsume S."/>
            <person name="Konno N."/>
        </authorList>
    </citation>
    <scope>NUCLEOTIDE SEQUENCE [LARGE SCALE GENOMIC DNA]</scope>
    <source>
        <strain evidence="9 10">NBRC 111202</strain>
    </source>
</reference>
<comment type="caution">
    <text evidence="9">The sequence shown here is derived from an EMBL/GenBank/DDBJ whole genome shotgun (WGS) entry which is preliminary data.</text>
</comment>
<feature type="transmembrane region" description="Helical" evidence="8">
    <location>
        <begin position="433"/>
        <end position="455"/>
    </location>
</feature>
<dbReference type="PRINTS" id="PR00449">
    <property type="entry name" value="RASTRNSFRMNG"/>
</dbReference>
<dbReference type="GO" id="GO:0016020">
    <property type="term" value="C:membrane"/>
    <property type="evidence" value="ECO:0007669"/>
    <property type="project" value="UniProtKB-SubCell"/>
</dbReference>
<evidence type="ECO:0000256" key="8">
    <source>
        <dbReference type="SAM" id="Phobius"/>
    </source>
</evidence>
<organism evidence="9 10">
    <name type="scientific">Lentinula edodes</name>
    <name type="common">Shiitake mushroom</name>
    <name type="synonym">Lentinus edodes</name>
    <dbReference type="NCBI Taxonomy" id="5353"/>
    <lineage>
        <taxon>Eukaryota</taxon>
        <taxon>Fungi</taxon>
        <taxon>Dikarya</taxon>
        <taxon>Basidiomycota</taxon>
        <taxon>Agaricomycotina</taxon>
        <taxon>Agaricomycetes</taxon>
        <taxon>Agaricomycetidae</taxon>
        <taxon>Agaricales</taxon>
        <taxon>Marasmiineae</taxon>
        <taxon>Omphalotaceae</taxon>
        <taxon>Lentinula</taxon>
    </lineage>
</organism>
<accession>A0A1Q3EKD4</accession>
<gene>
    <name evidence="9" type="ORF">LENED_009577</name>
</gene>
<dbReference type="InterPro" id="IPR027417">
    <property type="entry name" value="P-loop_NTPase"/>
</dbReference>
<keyword evidence="4 8" id="KW-1133">Transmembrane helix</keyword>
<dbReference type="SMART" id="SM00174">
    <property type="entry name" value="RHO"/>
    <property type="match status" value="1"/>
</dbReference>
<feature type="transmembrane region" description="Helical" evidence="8">
    <location>
        <begin position="281"/>
        <end position="299"/>
    </location>
</feature>
<dbReference type="GO" id="GO:0005783">
    <property type="term" value="C:endoplasmic reticulum"/>
    <property type="evidence" value="ECO:0007669"/>
    <property type="project" value="TreeGrafter"/>
</dbReference>
<dbReference type="AlphaFoldDB" id="A0A1Q3EKD4"/>
<feature type="transmembrane region" description="Helical" evidence="8">
    <location>
        <begin position="224"/>
        <end position="243"/>
    </location>
</feature>
<dbReference type="PANTHER" id="PTHR31794:SF4">
    <property type="entry name" value="AUXIN EFFLUX TRANSPORTER FAMILY PROTEIN (EUROFUNG)"/>
    <property type="match status" value="1"/>
</dbReference>
<keyword evidence="2 8" id="KW-0812">Transmembrane</keyword>
<name>A0A1Q3EKD4_LENED</name>
<evidence type="ECO:0000256" key="3">
    <source>
        <dbReference type="ARBA" id="ARBA00022741"/>
    </source>
</evidence>
<dbReference type="SMART" id="SM00176">
    <property type="entry name" value="RAN"/>
    <property type="match status" value="1"/>
</dbReference>
<comment type="subcellular location">
    <subcellularLocation>
        <location evidence="1">Membrane</location>
        <topology evidence="1">Multi-pass membrane protein</topology>
    </subcellularLocation>
</comment>
<evidence type="ECO:0000313" key="9">
    <source>
        <dbReference type="EMBL" id="GAW07574.1"/>
    </source>
</evidence>
<dbReference type="GO" id="GO:0055085">
    <property type="term" value="P:transmembrane transport"/>
    <property type="evidence" value="ECO:0007669"/>
    <property type="project" value="InterPro"/>
</dbReference>
<feature type="transmembrane region" description="Helical" evidence="8">
    <location>
        <begin position="551"/>
        <end position="572"/>
    </location>
</feature>
<keyword evidence="6 8" id="KW-0472">Membrane</keyword>
<feature type="transmembrane region" description="Helical" evidence="8">
    <location>
        <begin position="514"/>
        <end position="539"/>
    </location>
</feature>
<dbReference type="PANTHER" id="PTHR31794">
    <property type="entry name" value="AUXIN EFFLUX TRANSPORTER FAMILY PROTEIN (EUROFUNG)"/>
    <property type="match status" value="1"/>
</dbReference>
<evidence type="ECO:0000256" key="6">
    <source>
        <dbReference type="ARBA" id="ARBA00023136"/>
    </source>
</evidence>
<dbReference type="SMART" id="SM00173">
    <property type="entry name" value="RAS"/>
    <property type="match status" value="1"/>
</dbReference>
<dbReference type="EMBL" id="BDGU01000469">
    <property type="protein sequence ID" value="GAW07574.1"/>
    <property type="molecule type" value="Genomic_DNA"/>
</dbReference>
<keyword evidence="7" id="KW-0449">Lipoprotein</keyword>
<dbReference type="PROSITE" id="PS51419">
    <property type="entry name" value="RAB"/>
    <property type="match status" value="1"/>
</dbReference>
<dbReference type="GO" id="GO:0005525">
    <property type="term" value="F:GTP binding"/>
    <property type="evidence" value="ECO:0007669"/>
    <property type="project" value="UniProtKB-KW"/>
</dbReference>
<keyword evidence="10" id="KW-1185">Reference proteome</keyword>
<reference evidence="9 10" key="2">
    <citation type="submission" date="2017-02" db="EMBL/GenBank/DDBJ databases">
        <title>A genome survey and senescence transcriptome analysis in Lentinula edodes.</title>
        <authorList>
            <person name="Sakamoto Y."/>
            <person name="Nakade K."/>
            <person name="Sato S."/>
            <person name="Yoshida Y."/>
            <person name="Miyazaki K."/>
            <person name="Natsume S."/>
            <person name="Konno N."/>
        </authorList>
    </citation>
    <scope>NUCLEOTIDE SEQUENCE [LARGE SCALE GENOMIC DNA]</scope>
    <source>
        <strain evidence="9 10">NBRC 111202</strain>
    </source>
</reference>
<feature type="transmembrane region" description="Helical" evidence="8">
    <location>
        <begin position="255"/>
        <end position="275"/>
    </location>
</feature>
<protein>
    <submittedName>
        <fullName evidence="9">Membrane transporter</fullName>
    </submittedName>
</protein>
<feature type="transmembrane region" description="Helical" evidence="8">
    <location>
        <begin position="467"/>
        <end position="494"/>
    </location>
</feature>
<dbReference type="PROSITE" id="PS51420">
    <property type="entry name" value="RHO"/>
    <property type="match status" value="1"/>
</dbReference>
<dbReference type="Pfam" id="PF03547">
    <property type="entry name" value="Mem_trans"/>
    <property type="match status" value="1"/>
</dbReference>
<sequence>MAPTGSQSTINVKLLLIGNSSVGKSSLLLRFSDEQWLPEDESSATIGVDFRVHKMDVNGKKVKLSIWDTAGQERFRTITSSYYRGAQGIILVYDVSSRESFDALPRWYSELETYVSDSVVKILVGNKVDKEFSRQVPTAEASAFAERMNSLFIEASAKMSVNVKETFQEVVEKIIDTPALWTNGTGQSKAQRTDGGRGGVPGGVQVVGLSEEQTDHTFVGSLEAAASVLLTVFYGTLAGYLGLVNNKSAVHLSKLAVKLFMPCLLFVNVGSGISTDTILKFAPIIIWSFGYNIISIVLGTTATKIFRLPGWVTPAITFNNATSLPLLLLQSFSASGALTSISGGDLSDAIHRAESYFLINAAISNTLTFSLGPTLLKVNTDRDNDEPIIEREHTDLVYVESSEREDVAEDGGESTPLIVKRKPKSSWVHSIRYFLYQFCNAPFLGACLGVFVGLINPLHHHFFDKDGVFFAWLTVSLSNVGNLFASIQVIIVGVKLHSTYEKMQQGQDSGSIPITPTVCVLLARFLIIPAISIPIIYGLAAKTHLLSDDPILWFSMMMMPIGPTALRLTALADVSKADEQEKMVVAKFLALSYLVTPLISLSAVASLKACEIAQAGAA</sequence>
<dbReference type="InterPro" id="IPR004776">
    <property type="entry name" value="Mem_transp_PIN-like"/>
</dbReference>
<keyword evidence="5" id="KW-0342">GTP-binding</keyword>
<dbReference type="SMART" id="SM00175">
    <property type="entry name" value="RAB"/>
    <property type="match status" value="1"/>
</dbReference>
<dbReference type="GO" id="GO:0003924">
    <property type="term" value="F:GTPase activity"/>
    <property type="evidence" value="ECO:0007669"/>
    <property type="project" value="InterPro"/>
</dbReference>
<dbReference type="FunFam" id="3.40.50.300:FF:001129">
    <property type="entry name" value="ras-related protein Rab-44 isoform X2"/>
    <property type="match status" value="1"/>
</dbReference>
<evidence type="ECO:0000256" key="1">
    <source>
        <dbReference type="ARBA" id="ARBA00004141"/>
    </source>
</evidence>
<keyword evidence="3" id="KW-0547">Nucleotide-binding</keyword>
<evidence type="ECO:0000256" key="7">
    <source>
        <dbReference type="ARBA" id="ARBA00023288"/>
    </source>
</evidence>
<evidence type="ECO:0000313" key="10">
    <source>
        <dbReference type="Proteomes" id="UP000188533"/>
    </source>
</evidence>
<dbReference type="STRING" id="5353.A0A1Q3EKD4"/>
<proteinExistence type="predicted"/>